<dbReference type="Proteomes" id="UP001186944">
    <property type="component" value="Unassembled WGS sequence"/>
</dbReference>
<feature type="compositionally biased region" description="Low complexity" evidence="1">
    <location>
        <begin position="50"/>
        <end position="75"/>
    </location>
</feature>
<protein>
    <submittedName>
        <fullName evidence="3">Uncharacterized protein</fullName>
    </submittedName>
</protein>
<keyword evidence="2" id="KW-0812">Transmembrane</keyword>
<sequence>MECGSGMNLHLDNNNPFCKCKLDSVYIPPGYGEFRPSRGFPLRPKSSYNSPRPTSASSPSQPTTPNGSQISSSALSITSTTITKDKVLLRYTDGGIKRPITPMGSPSTNALPRIVRKYIGRRDFGEFVGVALGGLTGAILVIIICLACCVAIRKGKPDPLRSSDRRVFRDNGTTGHEDLSRTFTLGQRGNAAPAYSGYMMDLAMPPPAYEHVVLEARREGGETQPTEQNNNSTNIPQRNDGNSQVALNTVSERVQQRSEGIASVNDSDMEMDRIPRYQSVMRKGQWRNAGRNTFWTSVEDVTNQSTETLDSFVDLDEDTTNSTVTGISTETIDTETRISESNMEYVTHL</sequence>
<name>A0AA88YG60_PINIB</name>
<feature type="region of interest" description="Disordered" evidence="1">
    <location>
        <begin position="219"/>
        <end position="242"/>
    </location>
</feature>
<proteinExistence type="predicted"/>
<gene>
    <name evidence="3" type="ORF">FSP39_024050</name>
</gene>
<evidence type="ECO:0000313" key="3">
    <source>
        <dbReference type="EMBL" id="KAK3104053.1"/>
    </source>
</evidence>
<evidence type="ECO:0000313" key="4">
    <source>
        <dbReference type="Proteomes" id="UP001186944"/>
    </source>
</evidence>
<dbReference type="EMBL" id="VSWD01000005">
    <property type="protein sequence ID" value="KAK3104053.1"/>
    <property type="molecule type" value="Genomic_DNA"/>
</dbReference>
<dbReference type="AlphaFoldDB" id="A0AA88YG60"/>
<keyword evidence="4" id="KW-1185">Reference proteome</keyword>
<evidence type="ECO:0000256" key="2">
    <source>
        <dbReference type="SAM" id="Phobius"/>
    </source>
</evidence>
<comment type="caution">
    <text evidence="3">The sequence shown here is derived from an EMBL/GenBank/DDBJ whole genome shotgun (WGS) entry which is preliminary data.</text>
</comment>
<keyword evidence="2" id="KW-1133">Transmembrane helix</keyword>
<feature type="transmembrane region" description="Helical" evidence="2">
    <location>
        <begin position="127"/>
        <end position="152"/>
    </location>
</feature>
<keyword evidence="2" id="KW-0472">Membrane</keyword>
<feature type="compositionally biased region" description="Polar residues" evidence="1">
    <location>
        <begin position="223"/>
        <end position="242"/>
    </location>
</feature>
<reference evidence="3" key="1">
    <citation type="submission" date="2019-08" db="EMBL/GenBank/DDBJ databases">
        <title>The improved chromosome-level genome for the pearl oyster Pinctada fucata martensii using PacBio sequencing and Hi-C.</title>
        <authorList>
            <person name="Zheng Z."/>
        </authorList>
    </citation>
    <scope>NUCLEOTIDE SEQUENCE</scope>
    <source>
        <strain evidence="3">ZZ-2019</strain>
        <tissue evidence="3">Adductor muscle</tissue>
    </source>
</reference>
<organism evidence="3 4">
    <name type="scientific">Pinctada imbricata</name>
    <name type="common">Atlantic pearl-oyster</name>
    <name type="synonym">Pinctada martensii</name>
    <dbReference type="NCBI Taxonomy" id="66713"/>
    <lineage>
        <taxon>Eukaryota</taxon>
        <taxon>Metazoa</taxon>
        <taxon>Spiralia</taxon>
        <taxon>Lophotrochozoa</taxon>
        <taxon>Mollusca</taxon>
        <taxon>Bivalvia</taxon>
        <taxon>Autobranchia</taxon>
        <taxon>Pteriomorphia</taxon>
        <taxon>Pterioida</taxon>
        <taxon>Pterioidea</taxon>
        <taxon>Pteriidae</taxon>
        <taxon>Pinctada</taxon>
    </lineage>
</organism>
<feature type="region of interest" description="Disordered" evidence="1">
    <location>
        <begin position="37"/>
        <end position="75"/>
    </location>
</feature>
<accession>A0AA88YG60</accession>
<evidence type="ECO:0000256" key="1">
    <source>
        <dbReference type="SAM" id="MobiDB-lite"/>
    </source>
</evidence>